<reference evidence="2 3" key="1">
    <citation type="submission" date="2017-05" db="EMBL/GenBank/DDBJ databases">
        <title>Vagococcus spp. assemblies.</title>
        <authorList>
            <person name="Gulvik C.A."/>
        </authorList>
    </citation>
    <scope>NUCLEOTIDE SEQUENCE [LARGE SCALE GENOMIC DNA]</scope>
    <source>
        <strain evidence="2 3">DSM 24756</strain>
    </source>
</reference>
<evidence type="ECO:0000313" key="3">
    <source>
        <dbReference type="Proteomes" id="UP000288669"/>
    </source>
</evidence>
<dbReference type="AlphaFoldDB" id="A0A430AJX0"/>
<dbReference type="NCBIfam" id="TIGR01167">
    <property type="entry name" value="LPXTG_anchor"/>
    <property type="match status" value="1"/>
</dbReference>
<evidence type="ECO:0000313" key="2">
    <source>
        <dbReference type="EMBL" id="RSU08395.1"/>
    </source>
</evidence>
<protein>
    <recommendedName>
        <fullName evidence="4">Gram-positive cocci surface proteins LPxTG domain-containing protein</fullName>
    </recommendedName>
</protein>
<evidence type="ECO:0000256" key="1">
    <source>
        <dbReference type="SAM" id="Phobius"/>
    </source>
</evidence>
<proteinExistence type="predicted"/>
<keyword evidence="1" id="KW-0812">Transmembrane</keyword>
<comment type="caution">
    <text evidence="2">The sequence shown here is derived from an EMBL/GenBank/DDBJ whole genome shotgun (WGS) entry which is preliminary data.</text>
</comment>
<accession>A0A430AJX0</accession>
<evidence type="ECO:0008006" key="4">
    <source>
        <dbReference type="Google" id="ProtNLM"/>
    </source>
</evidence>
<keyword evidence="1" id="KW-1133">Transmembrane helix</keyword>
<organism evidence="2 3">
    <name type="scientific">Vagococcus entomophilus</name>
    <dbReference type="NCBI Taxonomy" id="1160095"/>
    <lineage>
        <taxon>Bacteria</taxon>
        <taxon>Bacillati</taxon>
        <taxon>Bacillota</taxon>
        <taxon>Bacilli</taxon>
        <taxon>Lactobacillales</taxon>
        <taxon>Enterococcaceae</taxon>
        <taxon>Vagococcus</taxon>
    </lineage>
</organism>
<dbReference type="RefSeq" id="WP_126822956.1">
    <property type="nucleotide sequence ID" value="NZ_JBHLWU010000001.1"/>
</dbReference>
<feature type="transmembrane region" description="Helical" evidence="1">
    <location>
        <begin position="206"/>
        <end position="224"/>
    </location>
</feature>
<dbReference type="EMBL" id="NGJZ01000001">
    <property type="protein sequence ID" value="RSU08395.1"/>
    <property type="molecule type" value="Genomic_DNA"/>
</dbReference>
<dbReference type="OrthoDB" id="2180068at2"/>
<keyword evidence="3" id="KW-1185">Reference proteome</keyword>
<dbReference type="Proteomes" id="UP000288669">
    <property type="component" value="Unassembled WGS sequence"/>
</dbReference>
<sequence length="242" mass="27665">MHIKEKIRLSKIISSIIGTLLCCCFLPTYTSASELPPGLVIGDSQGLYANDDGEYFIDIKNILPGEKYSKEITLRNTDEKEPFELGILASELSQSGSIDYKKCLTLTLLLDDKKIYHGKILGEDKDNWTQKALTLGSFSYGIDKILKVIIKVDSSLSNEDFKKDSEFKFKWEFVATRNQKPIEPKEEEQQKPSFSLPKTGEEWKNALYKICAGLLILLIVLLLWKHKKNQEKKETEERNSHN</sequence>
<gene>
    <name evidence="2" type="ORF">CBF30_03915</name>
</gene>
<name>A0A430AJX0_9ENTE</name>
<keyword evidence="1" id="KW-0472">Membrane</keyword>